<name>A0A1L8CKL3_9PROT</name>
<dbReference type="GO" id="GO:0005886">
    <property type="term" value="C:plasma membrane"/>
    <property type="evidence" value="ECO:0007669"/>
    <property type="project" value="UniProtKB-SubCell"/>
</dbReference>
<gene>
    <name evidence="7" type="ORF">MMIC_P0377</name>
</gene>
<dbReference type="Proteomes" id="UP000231632">
    <property type="component" value="Unassembled WGS sequence"/>
</dbReference>
<reference evidence="7 8" key="1">
    <citation type="journal article" date="2017" name="Arch. Microbiol.">
        <title>Mariprofundus micogutta sp. nov., a novel iron-oxidizing zetaproteobacterium isolated from a deep-sea hydrothermal field at the Bayonnaise knoll of the Izu-Ogasawara arc, and a description of Mariprofundales ord. nov. and Zetaproteobacteria classis nov.</title>
        <authorList>
            <person name="Makita H."/>
            <person name="Tanaka E."/>
            <person name="Mitsunobu S."/>
            <person name="Miyazaki M."/>
            <person name="Nunoura T."/>
            <person name="Uematsu K."/>
            <person name="Takaki Y."/>
            <person name="Nishi S."/>
            <person name="Shimamura S."/>
            <person name="Takai K."/>
        </authorList>
    </citation>
    <scope>NUCLEOTIDE SEQUENCE [LARGE SCALE GENOMIC DNA]</scope>
    <source>
        <strain evidence="7 8">ET2</strain>
    </source>
</reference>
<proteinExistence type="predicted"/>
<evidence type="ECO:0000313" key="8">
    <source>
        <dbReference type="Proteomes" id="UP000231632"/>
    </source>
</evidence>
<accession>A0A1L8CKL3</accession>
<dbReference type="InterPro" id="IPR022791">
    <property type="entry name" value="L-PG_synthase/AglD"/>
</dbReference>
<dbReference type="Pfam" id="PF03706">
    <property type="entry name" value="LPG_synthase_TM"/>
    <property type="match status" value="1"/>
</dbReference>
<keyword evidence="8" id="KW-1185">Reference proteome</keyword>
<feature type="transmembrane region" description="Helical" evidence="6">
    <location>
        <begin position="36"/>
        <end position="54"/>
    </location>
</feature>
<dbReference type="STRING" id="1921010.MMIC_P0377"/>
<feature type="transmembrane region" description="Helical" evidence="6">
    <location>
        <begin position="268"/>
        <end position="292"/>
    </location>
</feature>
<keyword evidence="5 6" id="KW-0472">Membrane</keyword>
<feature type="transmembrane region" description="Helical" evidence="6">
    <location>
        <begin position="144"/>
        <end position="165"/>
    </location>
</feature>
<evidence type="ECO:0000256" key="2">
    <source>
        <dbReference type="ARBA" id="ARBA00022475"/>
    </source>
</evidence>
<keyword evidence="4 6" id="KW-1133">Transmembrane helix</keyword>
<keyword evidence="2" id="KW-1003">Cell membrane</keyword>
<organism evidence="7 8">
    <name type="scientific">Mariprofundus micogutta</name>
    <dbReference type="NCBI Taxonomy" id="1921010"/>
    <lineage>
        <taxon>Bacteria</taxon>
        <taxon>Pseudomonadati</taxon>
        <taxon>Pseudomonadota</taxon>
        <taxon>Candidatius Mariprofundia</taxon>
        <taxon>Mariprofundales</taxon>
        <taxon>Mariprofundaceae</taxon>
        <taxon>Mariprofundus</taxon>
    </lineage>
</organism>
<comment type="subcellular location">
    <subcellularLocation>
        <location evidence="1">Cell membrane</location>
        <topology evidence="1">Multi-pass membrane protein</topology>
    </subcellularLocation>
</comment>
<feature type="transmembrane region" description="Helical" evidence="6">
    <location>
        <begin position="198"/>
        <end position="218"/>
    </location>
</feature>
<keyword evidence="3 6" id="KW-0812">Transmembrane</keyword>
<dbReference type="NCBIfam" id="TIGR00374">
    <property type="entry name" value="flippase-like domain"/>
    <property type="match status" value="1"/>
</dbReference>
<evidence type="ECO:0000256" key="5">
    <source>
        <dbReference type="ARBA" id="ARBA00023136"/>
    </source>
</evidence>
<evidence type="ECO:0000256" key="6">
    <source>
        <dbReference type="SAM" id="Phobius"/>
    </source>
</evidence>
<evidence type="ECO:0008006" key="9">
    <source>
        <dbReference type="Google" id="ProtNLM"/>
    </source>
</evidence>
<feature type="transmembrane region" description="Helical" evidence="6">
    <location>
        <begin position="75"/>
        <end position="99"/>
    </location>
</feature>
<dbReference type="PANTHER" id="PTHR40277">
    <property type="entry name" value="BLL5419 PROTEIN"/>
    <property type="match status" value="1"/>
</dbReference>
<evidence type="ECO:0000313" key="7">
    <source>
        <dbReference type="EMBL" id="GAV19443.1"/>
    </source>
</evidence>
<dbReference type="AlphaFoldDB" id="A0A1L8CKL3"/>
<evidence type="ECO:0000256" key="3">
    <source>
        <dbReference type="ARBA" id="ARBA00022692"/>
    </source>
</evidence>
<evidence type="ECO:0000256" key="1">
    <source>
        <dbReference type="ARBA" id="ARBA00004651"/>
    </source>
</evidence>
<dbReference type="RefSeq" id="WP_227819302.1">
    <property type="nucleotide sequence ID" value="NZ_BDFD01000002.1"/>
</dbReference>
<dbReference type="PANTHER" id="PTHR40277:SF1">
    <property type="entry name" value="BLL5419 PROTEIN"/>
    <property type="match status" value="1"/>
</dbReference>
<sequence>MMMWIKLLLSALILGYLVWALDLSAIFDLLKEADWLLVIAACLCLIIGQVFSAIRWAWLARGLGLAVKTGRKIQLYFLGMFLSLFLPSIIGGDLARGYLLAKGREHAGWPAAASVILERLNGVVGLAMVISFCMFFLDVPSMWVWLWNTGLVVGFIVLFTAGWWWPKLQDSAWQGKLSGWKILPLTSPEFAAAWWKSLPVSLLFQALVVQSHVFLGMAVGMELSWFVYGFMVCLIALASALPLSFNGFGIREAGYVGIAVWFGASSEAAGAMAALWVFVLLIAAIPGGIVLWRMGGTKILQKQKSSNAD</sequence>
<feature type="transmembrane region" description="Helical" evidence="6">
    <location>
        <begin position="225"/>
        <end position="248"/>
    </location>
</feature>
<dbReference type="EMBL" id="BDFD01000002">
    <property type="protein sequence ID" value="GAV19443.1"/>
    <property type="molecule type" value="Genomic_DNA"/>
</dbReference>
<evidence type="ECO:0000256" key="4">
    <source>
        <dbReference type="ARBA" id="ARBA00022989"/>
    </source>
</evidence>
<protein>
    <recommendedName>
        <fullName evidence="9">Lysylphosphatidylglycerol synthase TM region</fullName>
    </recommendedName>
</protein>
<comment type="caution">
    <text evidence="7">The sequence shown here is derived from an EMBL/GenBank/DDBJ whole genome shotgun (WGS) entry which is preliminary data.</text>
</comment>
<feature type="transmembrane region" description="Helical" evidence="6">
    <location>
        <begin position="119"/>
        <end position="137"/>
    </location>
</feature>